<organism evidence="1 2">
    <name type="scientific">Pseudolysobacter antarcticus</name>
    <dbReference type="NCBI Taxonomy" id="2511995"/>
    <lineage>
        <taxon>Bacteria</taxon>
        <taxon>Pseudomonadati</taxon>
        <taxon>Pseudomonadota</taxon>
        <taxon>Gammaproteobacteria</taxon>
        <taxon>Lysobacterales</taxon>
        <taxon>Rhodanobacteraceae</taxon>
        <taxon>Pseudolysobacter</taxon>
    </lineage>
</organism>
<dbReference type="PANTHER" id="PTHR41291">
    <property type="entry name" value="DNA ALKYLATION REPAIR PROTEIN"/>
    <property type="match status" value="1"/>
</dbReference>
<evidence type="ECO:0000313" key="1">
    <source>
        <dbReference type="EMBL" id="QBB69713.1"/>
    </source>
</evidence>
<keyword evidence="2" id="KW-1185">Reference proteome</keyword>
<dbReference type="InterPro" id="IPR014825">
    <property type="entry name" value="DNA_alkylation"/>
</dbReference>
<dbReference type="OrthoDB" id="7345147at2"/>
<sequence length="223" mass="24331">MNLTDAKSILAEMETLGTEQARKTYQRHGVGDKVLGVSYADLGKLQKKLKTNHKIALDLWASGIHDAQILACMIADPQQADAALLEKWVKTLSNYVITDAFSGYVAKSPLAESKADVWIKSDQEWINSAGWNIVGTLAKTDTSSADAWFITCLTTIERDLQTSKNRTRHTMNNTLIAIGARNPALQAKAMAAAKRIGKVLVDHGLTNCKTRDAVALLLALKNP</sequence>
<dbReference type="Proteomes" id="UP000291562">
    <property type="component" value="Chromosome"/>
</dbReference>
<gene>
    <name evidence="1" type="ORF">ELE36_04620</name>
</gene>
<name>A0A411HGV3_9GAMM</name>
<dbReference type="CDD" id="cd06561">
    <property type="entry name" value="AlkD_like"/>
    <property type="match status" value="1"/>
</dbReference>
<dbReference type="KEGG" id="xbc:ELE36_04620"/>
<dbReference type="SUPFAM" id="SSF48371">
    <property type="entry name" value="ARM repeat"/>
    <property type="match status" value="1"/>
</dbReference>
<dbReference type="Gene3D" id="1.25.10.90">
    <property type="match status" value="1"/>
</dbReference>
<dbReference type="InterPro" id="IPR016024">
    <property type="entry name" value="ARM-type_fold"/>
</dbReference>
<evidence type="ECO:0000313" key="2">
    <source>
        <dbReference type="Proteomes" id="UP000291562"/>
    </source>
</evidence>
<protein>
    <submittedName>
        <fullName evidence="1">DNA alkylation repair protein</fullName>
    </submittedName>
</protein>
<dbReference type="Pfam" id="PF08713">
    <property type="entry name" value="DNA_alkylation"/>
    <property type="match status" value="1"/>
</dbReference>
<reference evidence="1 2" key="1">
    <citation type="submission" date="2019-01" db="EMBL/GenBank/DDBJ databases">
        <title>Pseudolysobacter antarctica gen. nov., sp. nov., isolated from Fildes Peninsula, Antarctica.</title>
        <authorList>
            <person name="Wei Z."/>
            <person name="Peng F."/>
        </authorList>
    </citation>
    <scope>NUCLEOTIDE SEQUENCE [LARGE SCALE GENOMIC DNA]</scope>
    <source>
        <strain evidence="1 2">AQ6-296</strain>
    </source>
</reference>
<dbReference type="EMBL" id="CP035704">
    <property type="protein sequence ID" value="QBB69713.1"/>
    <property type="molecule type" value="Genomic_DNA"/>
</dbReference>
<dbReference type="RefSeq" id="WP_129831973.1">
    <property type="nucleotide sequence ID" value="NZ_CP035704.1"/>
</dbReference>
<dbReference type="PANTHER" id="PTHR41291:SF1">
    <property type="entry name" value="DNA ALKYLATION REPAIR PROTEIN"/>
    <property type="match status" value="1"/>
</dbReference>
<proteinExistence type="predicted"/>
<dbReference type="AlphaFoldDB" id="A0A411HGV3"/>
<accession>A0A411HGV3</accession>